<name>A0ABT1ZUI2_9BURK</name>
<evidence type="ECO:0000259" key="1">
    <source>
        <dbReference type="Pfam" id="PF03572"/>
    </source>
</evidence>
<dbReference type="Gene3D" id="3.90.226.10">
    <property type="entry name" value="2-enoyl-CoA Hydratase, Chain A, domain 1"/>
    <property type="match status" value="1"/>
</dbReference>
<sequence length="493" mass="52960">MIALVSRPLRAIACAILLIGTYMPIDGFAEGTANWAALARRDLQFAGDTIASRHAGAVDGQASVTGPLVNGLRAALAETEAVHNEQDYLRVMTRFIAGFGDPHTGIDLHLAPRGWTGILLDQVEARYRVVWSEAGWPNELPPVGAVAVSCDGVYTGTYLQLKVGPFVNRSAEYATTLSSLAQQSMFETGLGWTPAQCVFELADGTSRRFDLPLRRVPEQVSHSRLNALRSIYHTTAKPVGVTQLGPGRYWVGMPTFDGRQASAAYEALYPKLAALKQPAWVVLDLRGNGGGDSTWGTRALGALYGTDYSNQLEEAGGQQEYLIADSVTVDLLKRYIAAPEFANSREDMIEVLAKVHAAIKAGSKMALVSGQADGLTADVIPALVVHRTHGPRLAAIIDRNCFSSCMNVLQQIRATGDAVVLGEPTIGYSPFGEITRIDLPSGRGTLLIPSAVFRTAQATREPFLPDYAFPGKMGDDNALTAWVNRILDGLAAH</sequence>
<dbReference type="InterPro" id="IPR029045">
    <property type="entry name" value="ClpP/crotonase-like_dom_sf"/>
</dbReference>
<dbReference type="EMBL" id="JANUGW010000014">
    <property type="protein sequence ID" value="MCS0583566.1"/>
    <property type="molecule type" value="Genomic_DNA"/>
</dbReference>
<protein>
    <submittedName>
        <fullName evidence="2">S41 family peptidase</fullName>
    </submittedName>
</protein>
<dbReference type="Pfam" id="PF03572">
    <property type="entry name" value="Peptidase_S41"/>
    <property type="match status" value="1"/>
</dbReference>
<evidence type="ECO:0000313" key="2">
    <source>
        <dbReference type="EMBL" id="MCS0583566.1"/>
    </source>
</evidence>
<comment type="caution">
    <text evidence="2">The sequence shown here is derived from an EMBL/GenBank/DDBJ whole genome shotgun (WGS) entry which is preliminary data.</text>
</comment>
<dbReference type="InterPro" id="IPR005151">
    <property type="entry name" value="Tail-specific_protease"/>
</dbReference>
<organism evidence="2 3">
    <name type="scientific">Massilia pinisoli</name>
    <dbReference type="NCBI Taxonomy" id="1772194"/>
    <lineage>
        <taxon>Bacteria</taxon>
        <taxon>Pseudomonadati</taxon>
        <taxon>Pseudomonadota</taxon>
        <taxon>Betaproteobacteria</taxon>
        <taxon>Burkholderiales</taxon>
        <taxon>Oxalobacteraceae</taxon>
        <taxon>Telluria group</taxon>
        <taxon>Massilia</taxon>
    </lineage>
</organism>
<accession>A0ABT1ZUI2</accession>
<feature type="domain" description="Tail specific protease" evidence="1">
    <location>
        <begin position="253"/>
        <end position="437"/>
    </location>
</feature>
<dbReference type="RefSeq" id="WP_258818151.1">
    <property type="nucleotide sequence ID" value="NZ_JANUGW010000014.1"/>
</dbReference>
<reference evidence="2 3" key="1">
    <citation type="submission" date="2022-08" db="EMBL/GenBank/DDBJ databases">
        <title>Reclassification of Massilia species as members of the genera Telluria, Duganella, Pseudoduganella, Mokoshia gen. nov. and Zemynaea gen. nov. using orthogonal and non-orthogonal genome-based approaches.</title>
        <authorList>
            <person name="Bowman J.P."/>
        </authorList>
    </citation>
    <scope>NUCLEOTIDE SEQUENCE [LARGE SCALE GENOMIC DNA]</scope>
    <source>
        <strain evidence="2 3">JCM 31316</strain>
    </source>
</reference>
<keyword evidence="3" id="KW-1185">Reference proteome</keyword>
<dbReference type="Proteomes" id="UP001204151">
    <property type="component" value="Unassembled WGS sequence"/>
</dbReference>
<gene>
    <name evidence="2" type="ORF">NX784_18400</name>
</gene>
<dbReference type="SUPFAM" id="SSF52096">
    <property type="entry name" value="ClpP/crotonase"/>
    <property type="match status" value="1"/>
</dbReference>
<evidence type="ECO:0000313" key="3">
    <source>
        <dbReference type="Proteomes" id="UP001204151"/>
    </source>
</evidence>
<proteinExistence type="predicted"/>